<evidence type="ECO:0000256" key="3">
    <source>
        <dbReference type="ARBA" id="ARBA00022692"/>
    </source>
</evidence>
<gene>
    <name evidence="7 9" type="primary">msrQ</name>
    <name evidence="9" type="ORF">AOPFMNJM_0724</name>
</gene>
<reference evidence="9" key="2">
    <citation type="submission" date="2021-08" db="EMBL/GenBank/DDBJ databases">
        <authorList>
            <person name="Tani A."/>
            <person name="Ola A."/>
            <person name="Ogura Y."/>
            <person name="Katsura K."/>
            <person name="Hayashi T."/>
        </authorList>
    </citation>
    <scope>NUCLEOTIDE SEQUENCE</scope>
    <source>
        <strain evidence="9">LMG 23639</strain>
    </source>
</reference>
<keyword evidence="7" id="KW-0249">Electron transport</keyword>
<keyword evidence="7" id="KW-0285">Flavoprotein</keyword>
<dbReference type="Pfam" id="PF01794">
    <property type="entry name" value="Ferric_reduct"/>
    <property type="match status" value="1"/>
</dbReference>
<keyword evidence="6 7" id="KW-0472">Membrane</keyword>
<keyword evidence="3 7" id="KW-0812">Transmembrane</keyword>
<accession>A0ABQ4SUH5</accession>
<protein>
    <recommendedName>
        <fullName evidence="7">Protein-methionine-sulfoxide reductase heme-binding subunit MsrQ</fullName>
    </recommendedName>
    <alternativeName>
        <fullName evidence="7">Flavocytochrome MsrQ</fullName>
    </alternativeName>
</protein>
<evidence type="ECO:0000256" key="2">
    <source>
        <dbReference type="ARBA" id="ARBA00022448"/>
    </source>
</evidence>
<reference evidence="9" key="1">
    <citation type="journal article" date="2021" name="Front. Microbiol.">
        <title>Comprehensive Comparative Genomics and Phenotyping of Methylobacterium Species.</title>
        <authorList>
            <person name="Alessa O."/>
            <person name="Ogura Y."/>
            <person name="Fujitani Y."/>
            <person name="Takami H."/>
            <person name="Hayashi T."/>
            <person name="Sahin N."/>
            <person name="Tani A."/>
        </authorList>
    </citation>
    <scope>NUCLEOTIDE SEQUENCE</scope>
    <source>
        <strain evidence="9">LMG 23639</strain>
    </source>
</reference>
<dbReference type="HAMAP" id="MF_01207">
    <property type="entry name" value="MsrQ"/>
    <property type="match status" value="1"/>
</dbReference>
<evidence type="ECO:0000313" key="10">
    <source>
        <dbReference type="Proteomes" id="UP001055102"/>
    </source>
</evidence>
<evidence type="ECO:0000259" key="8">
    <source>
        <dbReference type="Pfam" id="PF01794"/>
    </source>
</evidence>
<dbReference type="RefSeq" id="WP_238274110.1">
    <property type="nucleotide sequence ID" value="NZ_BPQR01000011.1"/>
</dbReference>
<feature type="transmembrane region" description="Helical" evidence="7">
    <location>
        <begin position="20"/>
        <end position="39"/>
    </location>
</feature>
<feature type="transmembrane region" description="Helical" evidence="7">
    <location>
        <begin position="119"/>
        <end position="140"/>
    </location>
</feature>
<name>A0ABQ4SUH5_9HYPH</name>
<keyword evidence="7" id="KW-1003">Cell membrane</keyword>
<feature type="transmembrane region" description="Helical" evidence="7">
    <location>
        <begin position="180"/>
        <end position="199"/>
    </location>
</feature>
<dbReference type="InterPro" id="IPR022837">
    <property type="entry name" value="MsrQ-like"/>
</dbReference>
<evidence type="ECO:0000256" key="1">
    <source>
        <dbReference type="ARBA" id="ARBA00004141"/>
    </source>
</evidence>
<evidence type="ECO:0000256" key="4">
    <source>
        <dbReference type="ARBA" id="ARBA00022989"/>
    </source>
</evidence>
<comment type="function">
    <text evidence="7">Part of the MsrPQ system that repairs oxidized periplasmic proteins containing methionine sulfoxide residues (Met-O), using respiratory chain electrons. Thus protects these proteins from oxidative-stress damage caused by reactive species of oxygen and chlorine generated by the host defense mechanisms. MsrPQ is essential for the maintenance of envelope integrity under bleach stress, rescuing a wide series of structurally unrelated periplasmic proteins from methionine oxidation. MsrQ provides electrons for reduction to the reductase catalytic subunit MsrP, using the quinone pool of the respiratory chain.</text>
</comment>
<dbReference type="PANTHER" id="PTHR36964">
    <property type="entry name" value="PROTEIN-METHIONINE-SULFOXIDE REDUCTASE HEME-BINDING SUBUNIT MSRQ"/>
    <property type="match status" value="1"/>
</dbReference>
<evidence type="ECO:0000256" key="7">
    <source>
        <dbReference type="HAMAP-Rule" id="MF_01207"/>
    </source>
</evidence>
<feature type="transmembrane region" description="Helical" evidence="7">
    <location>
        <begin position="211"/>
        <end position="231"/>
    </location>
</feature>
<comment type="subunit">
    <text evidence="7">Heterodimer of a catalytic subunit (MsrP) and a heme-binding subunit (MsrQ).</text>
</comment>
<organism evidence="9 10">
    <name type="scientific">Methylobacterium jeotgali</name>
    <dbReference type="NCBI Taxonomy" id="381630"/>
    <lineage>
        <taxon>Bacteria</taxon>
        <taxon>Pseudomonadati</taxon>
        <taxon>Pseudomonadota</taxon>
        <taxon>Alphaproteobacteria</taxon>
        <taxon>Hyphomicrobiales</taxon>
        <taxon>Methylobacteriaceae</taxon>
        <taxon>Methylobacterium</taxon>
    </lineage>
</organism>
<keyword evidence="10" id="KW-1185">Reference proteome</keyword>
<comment type="cofactor">
    <cofactor evidence="7">
        <name>FMN</name>
        <dbReference type="ChEBI" id="CHEBI:58210"/>
    </cofactor>
    <text evidence="7">Binds 1 FMN per subunit.</text>
</comment>
<feature type="transmembrane region" description="Helical" evidence="7">
    <location>
        <begin position="89"/>
        <end position="107"/>
    </location>
</feature>
<dbReference type="Proteomes" id="UP001055102">
    <property type="component" value="Unassembled WGS sequence"/>
</dbReference>
<keyword evidence="4 7" id="KW-1133">Transmembrane helix</keyword>
<comment type="cofactor">
    <cofactor evidence="7">
        <name>heme b</name>
        <dbReference type="ChEBI" id="CHEBI:60344"/>
    </cofactor>
    <text evidence="7">Binds 1 heme b (iron(II)-protoporphyrin IX) group per subunit.</text>
</comment>
<dbReference type="PANTHER" id="PTHR36964:SF1">
    <property type="entry name" value="PROTEIN-METHIONINE-SULFOXIDE REDUCTASE HEME-BINDING SUBUNIT MSRQ"/>
    <property type="match status" value="1"/>
</dbReference>
<comment type="subcellular location">
    <subcellularLocation>
        <location evidence="7">Cell membrane</location>
        <topology evidence="7">Multi-pass membrane protein</topology>
    </subcellularLocation>
    <subcellularLocation>
        <location evidence="1">Membrane</location>
        <topology evidence="1">Multi-pass membrane protein</topology>
    </subcellularLocation>
</comment>
<sequence length="286" mass="31174">MVPRTLPLPWLDRAGRLSPLKLAVFLAILAPGIYLAGAYSADRLGAKPITALLHGTGEWTIRFLLASLAVTPLRRVANWPKLILVRRMLGLGALAYAAIHLALYIVDQNFVLTKVVSEIVLRFYLTIGFVALLGLLALGLTSTDEAVRRMGPRWRLLHRLVYTITALGMLHYFLQSKIDVSDPVFWTGLFLLLMGWRILQRFGVPSRPLPLLALALGTALATALLEAAWYGLASGVPASLVLSANLDFSGVVRPAWWVLGVGLLLPLASLLRPMPVRSPPRAVPAA</sequence>
<keyword evidence="7" id="KW-0349">Heme</keyword>
<dbReference type="InterPro" id="IPR013130">
    <property type="entry name" value="Fe3_Rdtase_TM_dom"/>
</dbReference>
<keyword evidence="2 7" id="KW-0813">Transport</keyword>
<comment type="caution">
    <text evidence="9">The sequence shown here is derived from an EMBL/GenBank/DDBJ whole genome shotgun (WGS) entry which is preliminary data.</text>
</comment>
<feature type="domain" description="Ferric oxidoreductase" evidence="8">
    <location>
        <begin position="57"/>
        <end position="168"/>
    </location>
</feature>
<proteinExistence type="inferred from homology"/>
<feature type="transmembrane region" description="Helical" evidence="7">
    <location>
        <begin position="156"/>
        <end position="174"/>
    </location>
</feature>
<keyword evidence="7" id="KW-0479">Metal-binding</keyword>
<evidence type="ECO:0000256" key="5">
    <source>
        <dbReference type="ARBA" id="ARBA00023004"/>
    </source>
</evidence>
<feature type="transmembrane region" description="Helical" evidence="7">
    <location>
        <begin position="251"/>
        <end position="271"/>
    </location>
</feature>
<keyword evidence="7" id="KW-0288">FMN</keyword>
<evidence type="ECO:0000256" key="6">
    <source>
        <dbReference type="ARBA" id="ARBA00023136"/>
    </source>
</evidence>
<comment type="caution">
    <text evidence="7">Lacks conserved residue(s) required for the propagation of feature annotation.</text>
</comment>
<evidence type="ECO:0000313" key="9">
    <source>
        <dbReference type="EMBL" id="GJE05424.1"/>
    </source>
</evidence>
<dbReference type="EMBL" id="BPQR01000011">
    <property type="protein sequence ID" value="GJE05424.1"/>
    <property type="molecule type" value="Genomic_DNA"/>
</dbReference>
<keyword evidence="5 7" id="KW-0408">Iron</keyword>
<comment type="similarity">
    <text evidence="7">Belongs to the MsrQ family.</text>
</comment>